<evidence type="ECO:0000313" key="3">
    <source>
        <dbReference type="Proteomes" id="UP001451303"/>
    </source>
</evidence>
<keyword evidence="1" id="KW-0812">Transmembrane</keyword>
<keyword evidence="3" id="KW-1185">Reference proteome</keyword>
<protein>
    <submittedName>
        <fullName evidence="2">Uncharacterized protein</fullName>
    </submittedName>
</protein>
<gene>
    <name evidence="2" type="ORF">QR685DRAFT_434046</name>
</gene>
<comment type="caution">
    <text evidence="2">The sequence shown here is derived from an EMBL/GenBank/DDBJ whole genome shotgun (WGS) entry which is preliminary data.</text>
</comment>
<feature type="transmembrane region" description="Helical" evidence="1">
    <location>
        <begin position="17"/>
        <end position="35"/>
    </location>
</feature>
<keyword evidence="1" id="KW-1133">Transmembrane helix</keyword>
<sequence>PIVSLTINSRINTTIGIFRFFAIYGFNIELLIFIIEEEVHLKPPLFSIKKRIY</sequence>
<accession>A0ABR3DNF1</accession>
<dbReference type="EMBL" id="JAVLET010000001">
    <property type="protein sequence ID" value="KAL0474187.1"/>
    <property type="molecule type" value="Genomic_DNA"/>
</dbReference>
<evidence type="ECO:0000313" key="2">
    <source>
        <dbReference type="EMBL" id="KAL0474187.1"/>
    </source>
</evidence>
<feature type="non-terminal residue" evidence="2">
    <location>
        <position position="1"/>
    </location>
</feature>
<evidence type="ECO:0000256" key="1">
    <source>
        <dbReference type="SAM" id="Phobius"/>
    </source>
</evidence>
<keyword evidence="1" id="KW-0472">Membrane</keyword>
<reference evidence="2 3" key="1">
    <citation type="submission" date="2023-09" db="EMBL/GenBank/DDBJ databases">
        <title>Multi-omics analysis of a traditional fermented food reveals byproduct-associated fungal strains for waste-to-food upcycling.</title>
        <authorList>
            <consortium name="Lawrence Berkeley National Laboratory"/>
            <person name="Rekdal V.M."/>
            <person name="Villalobos-Escobedo J.M."/>
            <person name="Rodriguez-Valeron N."/>
            <person name="Garcia M.O."/>
            <person name="Vasquez D.P."/>
            <person name="Damayanti I."/>
            <person name="Sorensen P.M."/>
            <person name="Baidoo E.E."/>
            <person name="De Carvalho A.C."/>
            <person name="Riley R."/>
            <person name="Lipzen A."/>
            <person name="He G."/>
            <person name="Yan M."/>
            <person name="Haridas S."/>
            <person name="Daum C."/>
            <person name="Yoshinaga Y."/>
            <person name="Ng V."/>
            <person name="Grigoriev I.V."/>
            <person name="Munk R."/>
            <person name="Nuraida L."/>
            <person name="Wijaya C.H."/>
            <person name="Morales P.-C."/>
            <person name="Keasling J.D."/>
        </authorList>
    </citation>
    <scope>NUCLEOTIDE SEQUENCE [LARGE SCALE GENOMIC DNA]</scope>
    <source>
        <strain evidence="2 3">FGSC 2613</strain>
    </source>
</reference>
<dbReference type="Proteomes" id="UP001451303">
    <property type="component" value="Unassembled WGS sequence"/>
</dbReference>
<name>A0ABR3DNF1_NEUIN</name>
<organism evidence="2 3">
    <name type="scientific">Neurospora intermedia</name>
    <dbReference type="NCBI Taxonomy" id="5142"/>
    <lineage>
        <taxon>Eukaryota</taxon>
        <taxon>Fungi</taxon>
        <taxon>Dikarya</taxon>
        <taxon>Ascomycota</taxon>
        <taxon>Pezizomycotina</taxon>
        <taxon>Sordariomycetes</taxon>
        <taxon>Sordariomycetidae</taxon>
        <taxon>Sordariales</taxon>
        <taxon>Sordariaceae</taxon>
        <taxon>Neurospora</taxon>
    </lineage>
</organism>
<proteinExistence type="predicted"/>